<evidence type="ECO:0000256" key="2">
    <source>
        <dbReference type="SAM" id="MobiDB-lite"/>
    </source>
</evidence>
<keyword evidence="4" id="KW-1185">Reference proteome</keyword>
<proteinExistence type="predicted"/>
<reference evidence="3" key="1">
    <citation type="journal article" date="2023" name="G3 (Bethesda)">
        <title>Whole genome assemblies of Zophobas morio and Tenebrio molitor.</title>
        <authorList>
            <person name="Kaur S."/>
            <person name="Stinson S.A."/>
            <person name="diCenzo G.C."/>
        </authorList>
    </citation>
    <scope>NUCLEOTIDE SEQUENCE</scope>
    <source>
        <strain evidence="3">QUZm001</strain>
    </source>
</reference>
<evidence type="ECO:0000313" key="4">
    <source>
        <dbReference type="Proteomes" id="UP001168821"/>
    </source>
</evidence>
<dbReference type="Proteomes" id="UP001168821">
    <property type="component" value="Unassembled WGS sequence"/>
</dbReference>
<evidence type="ECO:0000256" key="1">
    <source>
        <dbReference type="SAM" id="Coils"/>
    </source>
</evidence>
<feature type="compositionally biased region" description="Low complexity" evidence="2">
    <location>
        <begin position="8"/>
        <end position="20"/>
    </location>
</feature>
<evidence type="ECO:0000313" key="3">
    <source>
        <dbReference type="EMBL" id="KAJ3660667.1"/>
    </source>
</evidence>
<accession>A0AA38MM42</accession>
<keyword evidence="1" id="KW-0175">Coiled coil</keyword>
<feature type="region of interest" description="Disordered" evidence="2">
    <location>
        <begin position="1"/>
        <end position="20"/>
    </location>
</feature>
<organism evidence="3 4">
    <name type="scientific">Zophobas morio</name>
    <dbReference type="NCBI Taxonomy" id="2755281"/>
    <lineage>
        <taxon>Eukaryota</taxon>
        <taxon>Metazoa</taxon>
        <taxon>Ecdysozoa</taxon>
        <taxon>Arthropoda</taxon>
        <taxon>Hexapoda</taxon>
        <taxon>Insecta</taxon>
        <taxon>Pterygota</taxon>
        <taxon>Neoptera</taxon>
        <taxon>Endopterygota</taxon>
        <taxon>Coleoptera</taxon>
        <taxon>Polyphaga</taxon>
        <taxon>Cucujiformia</taxon>
        <taxon>Tenebrionidae</taxon>
        <taxon>Zophobas</taxon>
    </lineage>
</organism>
<gene>
    <name evidence="3" type="ORF">Zmor_005106</name>
</gene>
<protein>
    <submittedName>
        <fullName evidence="3">Uncharacterized protein</fullName>
    </submittedName>
</protein>
<dbReference type="EMBL" id="JALNTZ010000002">
    <property type="protein sequence ID" value="KAJ3660667.1"/>
    <property type="molecule type" value="Genomic_DNA"/>
</dbReference>
<feature type="coiled-coil region" evidence="1">
    <location>
        <begin position="34"/>
        <end position="61"/>
    </location>
</feature>
<name>A0AA38MM42_9CUCU</name>
<dbReference type="AlphaFoldDB" id="A0AA38MM42"/>
<comment type="caution">
    <text evidence="3">The sequence shown here is derived from an EMBL/GenBank/DDBJ whole genome shotgun (WGS) entry which is preliminary data.</text>
</comment>
<sequence length="241" mass="27391">MTRETRANSGNNSNINSGTDTINISQKKLEEIMQKAISEEIARLQQELRELKKTIDQLCEKFGNVTVNELEVKINSDNHNIDVLEISTDSTDTVINDIAKTETTSNKRNRSHQEKTRYIRKEQPKRAVNVNLTGKQTIVHGTATSDETATFGAAVKRAWLYVGKVRLDTTIEQVNTYLKAKYPGHEFKIELLSKREEATSISFKVGADSDLMDQLYQSENWPKGIIVKKLIFFRAKHGKFS</sequence>